<name>A0ACB8XBN1_9TELE</name>
<reference evidence="1" key="1">
    <citation type="submission" date="2022-04" db="EMBL/GenBank/DDBJ databases">
        <title>Jade perch genome.</title>
        <authorList>
            <person name="Chao B."/>
        </authorList>
    </citation>
    <scope>NUCLEOTIDE SEQUENCE</scope>
    <source>
        <strain evidence="1">CB-2022</strain>
    </source>
</reference>
<dbReference type="Proteomes" id="UP000831701">
    <property type="component" value="Chromosome 1"/>
</dbReference>
<evidence type="ECO:0000313" key="1">
    <source>
        <dbReference type="EMBL" id="KAI3377531.1"/>
    </source>
</evidence>
<proteinExistence type="predicted"/>
<gene>
    <name evidence="1" type="ORF">L3Q82_008696</name>
</gene>
<evidence type="ECO:0000313" key="2">
    <source>
        <dbReference type="Proteomes" id="UP000831701"/>
    </source>
</evidence>
<keyword evidence="2" id="KW-1185">Reference proteome</keyword>
<sequence length="318" mass="35026">MYARGIVTLFPYLSNPFSKNGYEHYYDGESGTGYLAWRIKTIQSCTTKDRRSSFEDSARQSSADVSGGPTADPPEDATEVDVDFGRKRPGKVSATQAEKHLVVFKKSGTSIQEHLDAITTSTQPCLLAVGVRKNAIHQFIDTTIIIDKNDLAGQHLLLVLLTNCLRHILCLAHHTTPCSTTCTHSSRLLCTNIDVGKIKESLHVAKVRARLLCYCVKSFIRKCFACQAGVVTCLVKVFTTNVLILDLALFLVPFSGFKSKHTQNDSDVSNMTNISSVAEVVMTNVDETVKDDSVLFCGKTDGDEFISMSLRSKVNFVK</sequence>
<comment type="caution">
    <text evidence="1">The sequence shown here is derived from an EMBL/GenBank/DDBJ whole genome shotgun (WGS) entry which is preliminary data.</text>
</comment>
<dbReference type="EMBL" id="CM041531">
    <property type="protein sequence ID" value="KAI3377531.1"/>
    <property type="molecule type" value="Genomic_DNA"/>
</dbReference>
<accession>A0ACB8XBN1</accession>
<protein>
    <submittedName>
        <fullName evidence="1">Uncharacterized protein</fullName>
    </submittedName>
</protein>
<organism evidence="1 2">
    <name type="scientific">Scortum barcoo</name>
    <name type="common">barcoo grunter</name>
    <dbReference type="NCBI Taxonomy" id="214431"/>
    <lineage>
        <taxon>Eukaryota</taxon>
        <taxon>Metazoa</taxon>
        <taxon>Chordata</taxon>
        <taxon>Craniata</taxon>
        <taxon>Vertebrata</taxon>
        <taxon>Euteleostomi</taxon>
        <taxon>Actinopterygii</taxon>
        <taxon>Neopterygii</taxon>
        <taxon>Teleostei</taxon>
        <taxon>Neoteleostei</taxon>
        <taxon>Acanthomorphata</taxon>
        <taxon>Eupercaria</taxon>
        <taxon>Centrarchiformes</taxon>
        <taxon>Terapontoidei</taxon>
        <taxon>Terapontidae</taxon>
        <taxon>Scortum</taxon>
    </lineage>
</organism>